<dbReference type="Pfam" id="PF24758">
    <property type="entry name" value="LRR_At5g56370"/>
    <property type="match status" value="1"/>
</dbReference>
<dbReference type="PANTHER" id="PTHR31639">
    <property type="entry name" value="F-BOX PROTEIN-LIKE"/>
    <property type="match status" value="1"/>
</dbReference>
<dbReference type="InterPro" id="IPR055411">
    <property type="entry name" value="LRR_FXL15/At3g58940/PEG3-like"/>
</dbReference>
<dbReference type="Pfam" id="PF00646">
    <property type="entry name" value="F-box"/>
    <property type="match status" value="1"/>
</dbReference>
<dbReference type="CDD" id="cd22160">
    <property type="entry name" value="F-box_AtFBL13-like"/>
    <property type="match status" value="1"/>
</dbReference>
<keyword evidence="3" id="KW-1185">Reference proteome</keyword>
<dbReference type="SUPFAM" id="SSF52047">
    <property type="entry name" value="RNI-like"/>
    <property type="match status" value="1"/>
</dbReference>
<dbReference type="AlphaFoldDB" id="A0ABD3CY10"/>
<sequence length="532" mass="62951">MNEQWAKRRRRGDDDDGSVIAMDRLSQLPQPILHSILSLLPQKDAIQTCVLSKSWRYLWHGRLNVEFDEVDHRLNKEFWSFVDKTLQRYLDQNLSLQKFLVYIIYEVDLVLLQKWIPLLLMNMGVRSLSLTFPWSIEAYPLPLAVFQSESLVELHLQRCDLKLLKSTNNVMLNNLLTLRLHYVDITDEIFEKIISGCPLIENLDLLYCRGLKSLKLHKHHNIKGFCCEVNVPLIIEIEDLHPLESVRIKNFSRDWFLPHKNVHFPHLKSLDLYKVQLPADIFDNFSSFFPCLNELRLNGCKGLKEFLLLSYSIKRLIVKMDQRDRIKALIDTPNILYFEYSGRDFLPSIEFATTSNEWKSEISLCYKLKRSDKDATSWFLKLNKLLKALSQSRITLKINRRNNKKLHIKDSDGGLYKPVAVDHLKLFERLPSSPDPTILNCFLRICRPWYIHMDRYSDWQAKCNLVEYISKLPDEKGSYFWLQDLEEVTFEVRDIKAEEWNCVQLTSLQALCSVRYQIRFRLTWKEQLSKFT</sequence>
<dbReference type="Gene3D" id="3.80.10.10">
    <property type="entry name" value="Ribonuclease Inhibitor"/>
    <property type="match status" value="1"/>
</dbReference>
<dbReference type="PANTHER" id="PTHR31639:SF42">
    <property type="entry name" value="OS02G0160200 PROTEIN"/>
    <property type="match status" value="1"/>
</dbReference>
<protein>
    <recommendedName>
        <fullName evidence="1">F-box domain-containing protein</fullName>
    </recommendedName>
</protein>
<feature type="domain" description="F-box" evidence="1">
    <location>
        <begin position="22"/>
        <end position="70"/>
    </location>
</feature>
<dbReference type="Gene3D" id="1.20.1280.50">
    <property type="match status" value="1"/>
</dbReference>
<comment type="caution">
    <text evidence="2">The sequence shown here is derived from an EMBL/GenBank/DDBJ whole genome shotgun (WGS) entry which is preliminary data.</text>
</comment>
<dbReference type="EMBL" id="JAVIJP010000028">
    <property type="protein sequence ID" value="KAL3634883.1"/>
    <property type="molecule type" value="Genomic_DNA"/>
</dbReference>
<gene>
    <name evidence="2" type="ORF">CASFOL_021937</name>
</gene>
<dbReference type="InterPro" id="IPR053781">
    <property type="entry name" value="F-box_AtFBL13-like"/>
</dbReference>
<name>A0ABD3CY10_9LAMI</name>
<evidence type="ECO:0000313" key="2">
    <source>
        <dbReference type="EMBL" id="KAL3634883.1"/>
    </source>
</evidence>
<dbReference type="PROSITE" id="PS50181">
    <property type="entry name" value="FBOX"/>
    <property type="match status" value="1"/>
</dbReference>
<organism evidence="2 3">
    <name type="scientific">Castilleja foliolosa</name>
    <dbReference type="NCBI Taxonomy" id="1961234"/>
    <lineage>
        <taxon>Eukaryota</taxon>
        <taxon>Viridiplantae</taxon>
        <taxon>Streptophyta</taxon>
        <taxon>Embryophyta</taxon>
        <taxon>Tracheophyta</taxon>
        <taxon>Spermatophyta</taxon>
        <taxon>Magnoliopsida</taxon>
        <taxon>eudicotyledons</taxon>
        <taxon>Gunneridae</taxon>
        <taxon>Pentapetalae</taxon>
        <taxon>asterids</taxon>
        <taxon>lamiids</taxon>
        <taxon>Lamiales</taxon>
        <taxon>Orobanchaceae</taxon>
        <taxon>Pedicularideae</taxon>
        <taxon>Castillejinae</taxon>
        <taxon>Castilleja</taxon>
    </lineage>
</organism>
<dbReference type="InterPro" id="IPR001810">
    <property type="entry name" value="F-box_dom"/>
</dbReference>
<evidence type="ECO:0000313" key="3">
    <source>
        <dbReference type="Proteomes" id="UP001632038"/>
    </source>
</evidence>
<accession>A0ABD3CY10</accession>
<proteinExistence type="predicted"/>
<dbReference type="Proteomes" id="UP001632038">
    <property type="component" value="Unassembled WGS sequence"/>
</dbReference>
<reference evidence="3" key="1">
    <citation type="journal article" date="2024" name="IScience">
        <title>Strigolactones Initiate the Formation of Haustorium-like Structures in Castilleja.</title>
        <authorList>
            <person name="Buerger M."/>
            <person name="Peterson D."/>
            <person name="Chory J."/>
        </authorList>
    </citation>
    <scope>NUCLEOTIDE SEQUENCE [LARGE SCALE GENOMIC DNA]</scope>
</reference>
<evidence type="ECO:0000259" key="1">
    <source>
        <dbReference type="PROSITE" id="PS50181"/>
    </source>
</evidence>
<dbReference type="InterPro" id="IPR032675">
    <property type="entry name" value="LRR_dom_sf"/>
</dbReference>
<dbReference type="SUPFAM" id="SSF81383">
    <property type="entry name" value="F-box domain"/>
    <property type="match status" value="1"/>
</dbReference>
<dbReference type="InterPro" id="IPR036047">
    <property type="entry name" value="F-box-like_dom_sf"/>
</dbReference>